<accession>A0A7C1SA40</accession>
<feature type="domain" description="Calcineurin-like phosphoesterase" evidence="1">
    <location>
        <begin position="32"/>
        <end position="204"/>
    </location>
</feature>
<dbReference type="Gene3D" id="3.60.21.10">
    <property type="match status" value="1"/>
</dbReference>
<dbReference type="EMBL" id="DRHH01000083">
    <property type="protein sequence ID" value="HEB14153.1"/>
    <property type="molecule type" value="Genomic_DNA"/>
</dbReference>
<dbReference type="SUPFAM" id="SSF56300">
    <property type="entry name" value="Metallo-dependent phosphatases"/>
    <property type="match status" value="1"/>
</dbReference>
<dbReference type="AlphaFoldDB" id="A0A7C1SA40"/>
<dbReference type="InterPro" id="IPR029052">
    <property type="entry name" value="Metallo-depent_PP-like"/>
</dbReference>
<name>A0A7C1SA40_UNCKA</name>
<proteinExistence type="predicted"/>
<dbReference type="Proteomes" id="UP000885744">
    <property type="component" value="Unassembled WGS sequence"/>
</dbReference>
<evidence type="ECO:0000259" key="1">
    <source>
        <dbReference type="Pfam" id="PF00149"/>
    </source>
</evidence>
<sequence length="276" mass="30914">MKSLKIVTTAVLLLLILATLSITYYRQTSSLSFIVFGDSGTGNDHQKNLANLINVEEASFALHTGDIAYPCGTSERYVEKFEKIYSDLLERAPIYPSPGNHDYKCDSLASYLNYFEGKGRFYSFDVENAHFISLDSNIVDEEQLNWLEEDLSKSEAPIKVAFFHHPPYSSGSLHGGSVTVQENLVPLFEKYGVDLVFSGHEHNYERIEVGDPVYIVTGGGGGNSVYPFGEPLPYSKTRLQEYHFVRVFIEGCEANLAVVRANGELFDQVTYKVCED</sequence>
<dbReference type="GO" id="GO:0016787">
    <property type="term" value="F:hydrolase activity"/>
    <property type="evidence" value="ECO:0007669"/>
    <property type="project" value="InterPro"/>
</dbReference>
<gene>
    <name evidence="2" type="ORF">ENI09_01960</name>
</gene>
<organism evidence="2">
    <name type="scientific">candidate division WWE3 bacterium</name>
    <dbReference type="NCBI Taxonomy" id="2053526"/>
    <lineage>
        <taxon>Bacteria</taxon>
        <taxon>Katanobacteria</taxon>
    </lineage>
</organism>
<evidence type="ECO:0000313" key="2">
    <source>
        <dbReference type="EMBL" id="HEB14153.1"/>
    </source>
</evidence>
<protein>
    <recommendedName>
        <fullName evidence="1">Calcineurin-like phosphoesterase domain-containing protein</fullName>
    </recommendedName>
</protein>
<dbReference type="PANTHER" id="PTHR45867:SF3">
    <property type="entry name" value="ACID PHOSPHATASE TYPE 7"/>
    <property type="match status" value="1"/>
</dbReference>
<dbReference type="InterPro" id="IPR004843">
    <property type="entry name" value="Calcineurin-like_PHP"/>
</dbReference>
<reference evidence="2" key="1">
    <citation type="journal article" date="2020" name="mSystems">
        <title>Genome- and Community-Level Interaction Insights into Carbon Utilization and Element Cycling Functions of Hydrothermarchaeota in Hydrothermal Sediment.</title>
        <authorList>
            <person name="Zhou Z."/>
            <person name="Liu Y."/>
            <person name="Xu W."/>
            <person name="Pan J."/>
            <person name="Luo Z.H."/>
            <person name="Li M."/>
        </authorList>
    </citation>
    <scope>NUCLEOTIDE SEQUENCE [LARGE SCALE GENOMIC DNA]</scope>
    <source>
        <strain evidence="2">HyVt-365</strain>
    </source>
</reference>
<comment type="caution">
    <text evidence="2">The sequence shown here is derived from an EMBL/GenBank/DDBJ whole genome shotgun (WGS) entry which is preliminary data.</text>
</comment>
<dbReference type="PANTHER" id="PTHR45867">
    <property type="entry name" value="PURPLE ACID PHOSPHATASE"/>
    <property type="match status" value="1"/>
</dbReference>
<dbReference type="Pfam" id="PF00149">
    <property type="entry name" value="Metallophos"/>
    <property type="match status" value="1"/>
</dbReference>